<sequence>MIQQPVSTPWQVPWPEGTIARYWTVAGATVDLTDNGRAGSRRYDTKCTGCPHEDSFKFEDSAHRQAQAHAERCRALPRPEVTP</sequence>
<proteinExistence type="predicted"/>
<accession>A0ABQ3R3H9</accession>
<organism evidence="2 3">
    <name type="scientific">Streptomyces rubradiris</name>
    <name type="common">Streptomyces achromogenes subsp. rubradiris</name>
    <dbReference type="NCBI Taxonomy" id="285531"/>
    <lineage>
        <taxon>Bacteria</taxon>
        <taxon>Bacillati</taxon>
        <taxon>Actinomycetota</taxon>
        <taxon>Actinomycetes</taxon>
        <taxon>Kitasatosporales</taxon>
        <taxon>Streptomycetaceae</taxon>
        <taxon>Streptomyces</taxon>
    </lineage>
</organism>
<reference evidence="3" key="1">
    <citation type="submission" date="2023-07" db="EMBL/GenBank/DDBJ databases">
        <title>Whole genome shotgun sequence of Streptomyces achromogenes subsp. rubradiris NBRC 14000.</title>
        <authorList>
            <person name="Komaki H."/>
            <person name="Tamura T."/>
        </authorList>
    </citation>
    <scope>NUCLEOTIDE SEQUENCE [LARGE SCALE GENOMIC DNA]</scope>
    <source>
        <strain evidence="3">NBRC 14000</strain>
    </source>
</reference>
<keyword evidence="3" id="KW-1185">Reference proteome</keyword>
<evidence type="ECO:0000256" key="1">
    <source>
        <dbReference type="SAM" id="MobiDB-lite"/>
    </source>
</evidence>
<name>A0ABQ3R3H9_STRRR</name>
<dbReference type="RefSeq" id="WP_189999692.1">
    <property type="nucleotide sequence ID" value="NZ_BNCB01000032.1"/>
</dbReference>
<evidence type="ECO:0000313" key="3">
    <source>
        <dbReference type="Proteomes" id="UP000646738"/>
    </source>
</evidence>
<dbReference type="EMBL" id="BNEA01000001">
    <property type="protein sequence ID" value="GHI50403.1"/>
    <property type="molecule type" value="Genomic_DNA"/>
</dbReference>
<dbReference type="Proteomes" id="UP000646738">
    <property type="component" value="Unassembled WGS sequence"/>
</dbReference>
<gene>
    <name evidence="2" type="ORF">Srubr_02490</name>
</gene>
<comment type="caution">
    <text evidence="2">The sequence shown here is derived from an EMBL/GenBank/DDBJ whole genome shotgun (WGS) entry which is preliminary data.</text>
</comment>
<feature type="compositionally biased region" description="Basic and acidic residues" evidence="1">
    <location>
        <begin position="61"/>
        <end position="74"/>
    </location>
</feature>
<evidence type="ECO:0000313" key="2">
    <source>
        <dbReference type="EMBL" id="GHI50403.1"/>
    </source>
</evidence>
<protein>
    <submittedName>
        <fullName evidence="2">Uncharacterized protein</fullName>
    </submittedName>
</protein>
<feature type="region of interest" description="Disordered" evidence="1">
    <location>
        <begin position="61"/>
        <end position="83"/>
    </location>
</feature>